<feature type="compositionally biased region" description="Low complexity" evidence="5">
    <location>
        <begin position="83"/>
        <end position="103"/>
    </location>
</feature>
<evidence type="ECO:0000256" key="3">
    <source>
        <dbReference type="ARBA" id="ARBA00023237"/>
    </source>
</evidence>
<dbReference type="InterPro" id="IPR006665">
    <property type="entry name" value="OmpA-like"/>
</dbReference>
<evidence type="ECO:0000256" key="2">
    <source>
        <dbReference type="ARBA" id="ARBA00023136"/>
    </source>
</evidence>
<proteinExistence type="predicted"/>
<name>A0A7W3ZRW2_9ACTN</name>
<dbReference type="RefSeq" id="WP_181356219.1">
    <property type="nucleotide sequence ID" value="NZ_JABJXA010000017.1"/>
</dbReference>
<dbReference type="Gene3D" id="3.30.1330.60">
    <property type="entry name" value="OmpA-like domain"/>
    <property type="match status" value="1"/>
</dbReference>
<feature type="compositionally biased region" description="Basic and acidic residues" evidence="5">
    <location>
        <begin position="109"/>
        <end position="121"/>
    </location>
</feature>
<evidence type="ECO:0000313" key="8">
    <source>
        <dbReference type="EMBL" id="MBB1258160.1"/>
    </source>
</evidence>
<gene>
    <name evidence="8" type="ORF">H3147_04875</name>
</gene>
<feature type="domain" description="OmpA-like" evidence="7">
    <location>
        <begin position="118"/>
        <end position="236"/>
    </location>
</feature>
<feature type="chain" id="PRO_5031349758" evidence="6">
    <location>
        <begin position="30"/>
        <end position="236"/>
    </location>
</feature>
<evidence type="ECO:0000256" key="4">
    <source>
        <dbReference type="PROSITE-ProRule" id="PRU00473"/>
    </source>
</evidence>
<dbReference type="InterPro" id="IPR050330">
    <property type="entry name" value="Bact_OuterMem_StrucFunc"/>
</dbReference>
<dbReference type="Proteomes" id="UP000517765">
    <property type="component" value="Unassembled WGS sequence"/>
</dbReference>
<dbReference type="PROSITE" id="PS51123">
    <property type="entry name" value="OMPA_2"/>
    <property type="match status" value="1"/>
</dbReference>
<evidence type="ECO:0000256" key="6">
    <source>
        <dbReference type="SAM" id="SignalP"/>
    </source>
</evidence>
<reference evidence="9" key="1">
    <citation type="submission" date="2020-05" db="EMBL/GenBank/DDBJ databases">
        <title>Classification of alakaliphilic streptomycetes isolated from an alkaline soil next to Lonar Crater, India and a proposal for the recognition of Streptomyces alkaliterrae sp. nov.</title>
        <authorList>
            <person name="Golinska P."/>
        </authorList>
    </citation>
    <scope>NUCLEOTIDE SEQUENCE [LARGE SCALE GENOMIC DNA]</scope>
    <source>
        <strain evidence="9">OF8</strain>
    </source>
</reference>
<dbReference type="SUPFAM" id="SSF103088">
    <property type="entry name" value="OmpA-like"/>
    <property type="match status" value="1"/>
</dbReference>
<evidence type="ECO:0000256" key="1">
    <source>
        <dbReference type="ARBA" id="ARBA00004442"/>
    </source>
</evidence>
<protein>
    <submittedName>
        <fullName evidence="8">OmpA family protein</fullName>
    </submittedName>
</protein>
<evidence type="ECO:0000256" key="5">
    <source>
        <dbReference type="SAM" id="MobiDB-lite"/>
    </source>
</evidence>
<keyword evidence="3" id="KW-0998">Cell outer membrane</keyword>
<accession>A0A7W3ZRW2</accession>
<organism evidence="8 9">
    <name type="scientific">Streptomyces alkaliterrae</name>
    <dbReference type="NCBI Taxonomy" id="2213162"/>
    <lineage>
        <taxon>Bacteria</taxon>
        <taxon>Bacillati</taxon>
        <taxon>Actinomycetota</taxon>
        <taxon>Actinomycetes</taxon>
        <taxon>Kitasatosporales</taxon>
        <taxon>Streptomycetaceae</taxon>
        <taxon>Streptomyces</taxon>
    </lineage>
</organism>
<dbReference type="EMBL" id="JABJXA010000017">
    <property type="protein sequence ID" value="MBB1258160.1"/>
    <property type="molecule type" value="Genomic_DNA"/>
</dbReference>
<keyword evidence="2 4" id="KW-0472">Membrane</keyword>
<dbReference type="InterPro" id="IPR036737">
    <property type="entry name" value="OmpA-like_sf"/>
</dbReference>
<sequence length="236" mass="24737">MNWREGVSGAAVLCAAAVLTLGGAPAAFAEDGPGGPANDEPPVEIDVNSPKLLMRDGATLAKPRVIDIVQVVEEGGLGGEGGAASSSPPGGASESPSPGPTQTPGGGRVAEERREESNEKTKFTLQAEVLFDKNSSKLNAKANARIADIAAEINKQKASKVSVYGFTDNLGSYENGVRLSQERAEAVHKVLVKTLNDASLRFDIRGYSEDYPIASNATEEGRAQNRRVEISFSRAN</sequence>
<dbReference type="GO" id="GO:0009279">
    <property type="term" value="C:cell outer membrane"/>
    <property type="evidence" value="ECO:0007669"/>
    <property type="project" value="UniProtKB-SubCell"/>
</dbReference>
<dbReference type="PRINTS" id="PR01021">
    <property type="entry name" value="OMPADOMAIN"/>
</dbReference>
<feature type="region of interest" description="Disordered" evidence="5">
    <location>
        <begin position="77"/>
        <end position="121"/>
    </location>
</feature>
<keyword evidence="6" id="KW-0732">Signal</keyword>
<dbReference type="AlphaFoldDB" id="A0A7W3ZRW2"/>
<dbReference type="InterPro" id="IPR006664">
    <property type="entry name" value="OMP_bac"/>
</dbReference>
<feature type="signal peptide" evidence="6">
    <location>
        <begin position="1"/>
        <end position="29"/>
    </location>
</feature>
<dbReference type="PANTHER" id="PTHR30329">
    <property type="entry name" value="STATOR ELEMENT OF FLAGELLAR MOTOR COMPLEX"/>
    <property type="match status" value="1"/>
</dbReference>
<dbReference type="Pfam" id="PF00691">
    <property type="entry name" value="OmpA"/>
    <property type="match status" value="1"/>
</dbReference>
<evidence type="ECO:0000259" key="7">
    <source>
        <dbReference type="PROSITE" id="PS51123"/>
    </source>
</evidence>
<comment type="caution">
    <text evidence="8">The sequence shown here is derived from an EMBL/GenBank/DDBJ whole genome shotgun (WGS) entry which is preliminary data.</text>
</comment>
<dbReference type="PANTHER" id="PTHR30329:SF21">
    <property type="entry name" value="LIPOPROTEIN YIAD-RELATED"/>
    <property type="match status" value="1"/>
</dbReference>
<comment type="subcellular location">
    <subcellularLocation>
        <location evidence="1">Cell outer membrane</location>
    </subcellularLocation>
</comment>
<dbReference type="CDD" id="cd07185">
    <property type="entry name" value="OmpA_C-like"/>
    <property type="match status" value="1"/>
</dbReference>
<evidence type="ECO:0000313" key="9">
    <source>
        <dbReference type="Proteomes" id="UP000517765"/>
    </source>
</evidence>